<dbReference type="SMART" id="SM00283">
    <property type="entry name" value="MA"/>
    <property type="match status" value="1"/>
</dbReference>
<dbReference type="InterPro" id="IPR003660">
    <property type="entry name" value="HAMP_dom"/>
</dbReference>
<name>A0A2S6ZR83_9XANT</name>
<comment type="caution">
    <text evidence="8">The sequence shown here is derived from an EMBL/GenBank/DDBJ whole genome shotgun (WGS) entry which is preliminary data.</text>
</comment>
<feature type="transmembrane region" description="Helical" evidence="5">
    <location>
        <begin position="305"/>
        <end position="328"/>
    </location>
</feature>
<accession>A0A2S6ZR83</accession>
<dbReference type="CDD" id="cd11386">
    <property type="entry name" value="MCP_signal"/>
    <property type="match status" value="1"/>
</dbReference>
<dbReference type="PROSITE" id="PS50111">
    <property type="entry name" value="CHEMOTAXIS_TRANSDUC_2"/>
    <property type="match status" value="1"/>
</dbReference>
<dbReference type="InterPro" id="IPR051310">
    <property type="entry name" value="MCP_chemotaxis"/>
</dbReference>
<dbReference type="AlphaFoldDB" id="A0A2S6ZR83"/>
<evidence type="ECO:0000259" key="6">
    <source>
        <dbReference type="PROSITE" id="PS50111"/>
    </source>
</evidence>
<dbReference type="GO" id="GO:0004888">
    <property type="term" value="F:transmembrane signaling receptor activity"/>
    <property type="evidence" value="ECO:0007669"/>
    <property type="project" value="InterPro"/>
</dbReference>
<feature type="transmembrane region" description="Helical" evidence="5">
    <location>
        <begin position="32"/>
        <end position="50"/>
    </location>
</feature>
<keyword evidence="5" id="KW-1133">Transmembrane helix</keyword>
<dbReference type="InterPro" id="IPR004090">
    <property type="entry name" value="Chemotax_Me-accpt_rcpt"/>
</dbReference>
<dbReference type="PANTHER" id="PTHR43531">
    <property type="entry name" value="PROTEIN ICFG"/>
    <property type="match status" value="1"/>
</dbReference>
<protein>
    <submittedName>
        <fullName evidence="8">Methyl-accepting chemotaxis protein</fullName>
    </submittedName>
</protein>
<dbReference type="PRINTS" id="PR00260">
    <property type="entry name" value="CHEMTRNSDUCR"/>
</dbReference>
<dbReference type="Pfam" id="PF00015">
    <property type="entry name" value="MCPsignal"/>
    <property type="match status" value="1"/>
</dbReference>
<dbReference type="FunFam" id="1.10.287.950:FF:000002">
    <property type="entry name" value="Methyl-accepting chemotaxis protein"/>
    <property type="match status" value="1"/>
</dbReference>
<dbReference type="SUPFAM" id="SSF58104">
    <property type="entry name" value="Methyl-accepting chemotaxis protein (MCP) signaling domain"/>
    <property type="match status" value="1"/>
</dbReference>
<evidence type="ECO:0000256" key="5">
    <source>
        <dbReference type="SAM" id="Phobius"/>
    </source>
</evidence>
<dbReference type="Proteomes" id="UP000238049">
    <property type="component" value="Unassembled WGS sequence"/>
</dbReference>
<dbReference type="Gene3D" id="1.20.120.1530">
    <property type="match status" value="2"/>
</dbReference>
<evidence type="ECO:0000256" key="1">
    <source>
        <dbReference type="ARBA" id="ARBA00022481"/>
    </source>
</evidence>
<evidence type="ECO:0000256" key="4">
    <source>
        <dbReference type="PROSITE-ProRule" id="PRU00284"/>
    </source>
</evidence>
<dbReference type="Pfam" id="PF18575">
    <property type="entry name" value="HAMP_N3"/>
    <property type="match status" value="1"/>
</dbReference>
<keyword evidence="1" id="KW-0488">Methylation</keyword>
<dbReference type="EMBL" id="MDSL01000053">
    <property type="protein sequence ID" value="PPT94804.1"/>
    <property type="molecule type" value="Genomic_DNA"/>
</dbReference>
<dbReference type="PROSITE" id="PS50885">
    <property type="entry name" value="HAMP"/>
    <property type="match status" value="2"/>
</dbReference>
<reference evidence="8 9" key="1">
    <citation type="submission" date="2016-08" db="EMBL/GenBank/DDBJ databases">
        <title>Evolution of the type three secretion system and type three effector repertoires in Xanthomonas.</title>
        <authorList>
            <person name="Merda D."/>
            <person name="Briand M."/>
            <person name="Bosis E."/>
            <person name="Rousseau C."/>
            <person name="Portier P."/>
            <person name="Jacques M.-A."/>
            <person name="Fischer-Le Saux M."/>
        </authorList>
    </citation>
    <scope>NUCLEOTIDE SEQUENCE [LARGE SCALE GENOMIC DNA]</scope>
    <source>
        <strain evidence="8 9">CFBP 7409</strain>
    </source>
</reference>
<dbReference type="FunFam" id="1.20.120.1530:FF:000005">
    <property type="entry name" value="Methyl-accepting chemotaxis protein"/>
    <property type="match status" value="1"/>
</dbReference>
<dbReference type="SMART" id="SM00304">
    <property type="entry name" value="HAMP"/>
    <property type="match status" value="2"/>
</dbReference>
<feature type="domain" description="HAMP" evidence="7">
    <location>
        <begin position="329"/>
        <end position="381"/>
    </location>
</feature>
<dbReference type="RefSeq" id="WP_104563854.1">
    <property type="nucleotide sequence ID" value="NZ_MDSK01000029.1"/>
</dbReference>
<organism evidence="8 9">
    <name type="scientific">Xanthomonas arboricola pv. guizotiae</name>
    <dbReference type="NCBI Taxonomy" id="487867"/>
    <lineage>
        <taxon>Bacteria</taxon>
        <taxon>Pseudomonadati</taxon>
        <taxon>Pseudomonadota</taxon>
        <taxon>Gammaproteobacteria</taxon>
        <taxon>Lysobacterales</taxon>
        <taxon>Lysobacteraceae</taxon>
        <taxon>Xanthomonas</taxon>
    </lineage>
</organism>
<dbReference type="GO" id="GO:0005886">
    <property type="term" value="C:plasma membrane"/>
    <property type="evidence" value="ECO:0007669"/>
    <property type="project" value="TreeGrafter"/>
</dbReference>
<dbReference type="FunFam" id="1.20.120.1530:FF:000004">
    <property type="entry name" value="Methyl-accepting chemotaxis protein"/>
    <property type="match status" value="1"/>
</dbReference>
<keyword evidence="5" id="KW-0472">Membrane</keyword>
<dbReference type="GO" id="GO:0006935">
    <property type="term" value="P:chemotaxis"/>
    <property type="evidence" value="ECO:0007669"/>
    <property type="project" value="InterPro"/>
</dbReference>
<gene>
    <name evidence="8" type="ORF">XarbCFBP7409_18660</name>
</gene>
<keyword evidence="2 4" id="KW-0807">Transducer</keyword>
<evidence type="ECO:0000313" key="9">
    <source>
        <dbReference type="Proteomes" id="UP000238049"/>
    </source>
</evidence>
<feature type="domain" description="Methyl-accepting transducer" evidence="6">
    <location>
        <begin position="567"/>
        <end position="796"/>
    </location>
</feature>
<dbReference type="PANTHER" id="PTHR43531:SF14">
    <property type="entry name" value="METHYL-ACCEPTING CHEMOTAXIS PROTEIN I-RELATED"/>
    <property type="match status" value="1"/>
</dbReference>
<evidence type="ECO:0000313" key="8">
    <source>
        <dbReference type="EMBL" id="PPT94804.1"/>
    </source>
</evidence>
<proteinExistence type="inferred from homology"/>
<keyword evidence="5" id="KW-0812">Transmembrane</keyword>
<evidence type="ECO:0000256" key="2">
    <source>
        <dbReference type="ARBA" id="ARBA00023224"/>
    </source>
</evidence>
<dbReference type="InterPro" id="IPR041395">
    <property type="entry name" value="McpB_HAMP_3rd"/>
</dbReference>
<comment type="similarity">
    <text evidence="3">Belongs to the methyl-accepting chemotaxis (MCP) protein family.</text>
</comment>
<feature type="domain" description="HAMP" evidence="7">
    <location>
        <begin position="516"/>
        <end position="562"/>
    </location>
</feature>
<dbReference type="Gene3D" id="1.10.287.950">
    <property type="entry name" value="Methyl-accepting chemotaxis protein"/>
    <property type="match status" value="1"/>
</dbReference>
<sequence length="824" mass="87551">MTTSPALSPQTASPFPQRWTSRWDDLAIARKLGMIGILALAGLVIPVLLYSGKLNESVAISSNELRSYAPLGQMLGLITDLHAAHVDSGSAARAAAERAERDLQQLLATTATMQGFDRSHKALLGLQQRHLASAAADDYAAVSEQAFAALDALRDDSQLVYTPYIESYHLVVATLIYSPDATESLTRLDAASDPSQAADSRAMLREQLGQLARSHVRFRHELDKAMGLLEQPDPALADAARTETARANAALAALGTALDGSDASADTQWNAALDDLGQAMQALSSVSLQALQRQSKRHLADARNAMWQAIAGLSLLAVLIAALGWHTLSRLTRNVRRAAAVAANIAQGQLGGHIAAPSRDETGQLLDNMRRMQEQLQRVLAAQSEMAQRHDAGQISYRMDAESFPGAYATMVRDTNGLVGSHIAVKMKLAQIMSRYAIGDLSQDMDRLPGEKAVFSDTMDAVKRNLFAMNSEIKLLAQAAANGDFSVRGDTQRFQHDFLAMVESLNQLMATADGNLGALSSVLRAIAAGDLTTRMHGDFHGVFAQMRDDANATVAQLADIVGRIQQSTDAINAAASEIAAGNQDLSQRTEQQAANLEETASSMEELTSTVRNNAEHARRANQLVVGAAAVASQGGAVVGEVVGTMAGIQAASRKIADIISVIDGIAFQTNILALNAAVEAARAGEQGRGFAVVASEVRTLAQRSAGAAKEIKQLIDDSVSRVEQGNALVSQAGRTMQDIVDSVRSVTEIVHEISQASQQQSQGIEQVGQTVAQMDQATQQNAALVEEATAAARSMEAQAQQLRDAVSVFQLQAAARPARLVRAA</sequence>
<dbReference type="SUPFAM" id="SSF158472">
    <property type="entry name" value="HAMP domain-like"/>
    <property type="match status" value="1"/>
</dbReference>
<evidence type="ECO:0000259" key="7">
    <source>
        <dbReference type="PROSITE" id="PS50885"/>
    </source>
</evidence>
<evidence type="ECO:0000256" key="3">
    <source>
        <dbReference type="ARBA" id="ARBA00029447"/>
    </source>
</evidence>
<dbReference type="InterPro" id="IPR004089">
    <property type="entry name" value="MCPsignal_dom"/>
</dbReference>
<dbReference type="Pfam" id="PF18947">
    <property type="entry name" value="HAMP_2"/>
    <property type="match status" value="1"/>
</dbReference>
<dbReference type="Pfam" id="PF00672">
    <property type="entry name" value="HAMP"/>
    <property type="match status" value="1"/>
</dbReference>
<dbReference type="GO" id="GO:0007165">
    <property type="term" value="P:signal transduction"/>
    <property type="evidence" value="ECO:0007669"/>
    <property type="project" value="UniProtKB-KW"/>
</dbReference>